<dbReference type="Proteomes" id="UP000323544">
    <property type="component" value="Segment"/>
</dbReference>
<dbReference type="Pfam" id="PF09158">
    <property type="entry name" value="MotCF"/>
    <property type="match status" value="1"/>
</dbReference>
<dbReference type="Pfam" id="PF09114">
    <property type="entry name" value="MotA_activ"/>
    <property type="match status" value="1"/>
</dbReference>
<accession>A0A5B9NL88</accession>
<dbReference type="InterPro" id="IPR015241">
    <property type="entry name" value="MotA_Tscrpt_reg_C"/>
</dbReference>
<dbReference type="InterPro" id="IPR036474">
    <property type="entry name" value="MotA_Tscrpt_reg_C_sf"/>
</dbReference>
<proteinExistence type="predicted"/>
<evidence type="ECO:0000259" key="1">
    <source>
        <dbReference type="Pfam" id="PF09114"/>
    </source>
</evidence>
<dbReference type="InterPro" id="IPR036390">
    <property type="entry name" value="WH_DNA-bd_sf"/>
</dbReference>
<dbReference type="SUPFAM" id="SSF69652">
    <property type="entry name" value="DNA-binding C-terminal domain of the transcription factor MotA"/>
    <property type="match status" value="1"/>
</dbReference>
<sequence length="216" mass="24034">MNWRNKMSKVTYIIKASNDVLNEKTASILIQVIKNNYITSAEIRDLLSETMNASSVNSNIGVLLKKGLIEKSEDGLIATGEAMDIIQAAAVLHAEENKPELLQKRRTRSARGVTEEMTKLAEEVKTILEARVDLKGIIENRSNLEVQLVKRTNGVRQIEIRRDGSLRVFGYNMAESETKVFTSLSSDVKVKVGGKNTYIDFPNITSEMASIIANAF</sequence>
<dbReference type="Gene3D" id="1.10.10.10">
    <property type="entry name" value="Winged helix-like DNA-binding domain superfamily/Winged helix DNA-binding domain"/>
    <property type="match status" value="1"/>
</dbReference>
<dbReference type="EMBL" id="MN013081">
    <property type="protein sequence ID" value="QEG12760.1"/>
    <property type="molecule type" value="Genomic_DNA"/>
</dbReference>
<name>A0A5B9NL88_9CAUD</name>
<reference evidence="3 4" key="1">
    <citation type="submission" date="2019-04" db="EMBL/GenBank/DDBJ databases">
        <authorList>
            <person name="Potts E."/>
            <person name="Thurgood T.L."/>
            <person name="Sharma R."/>
            <person name="Urrea L."/>
            <person name="Arens D.K."/>
            <person name="Kruger J.L."/>
            <person name="Thompson D.W."/>
            <person name="Grose J.H."/>
        </authorList>
    </citation>
    <scope>NUCLEOTIDE SEQUENCE [LARGE SCALE GENOMIC DNA]</scope>
</reference>
<evidence type="ECO:0000313" key="3">
    <source>
        <dbReference type="EMBL" id="QEG12760.1"/>
    </source>
</evidence>
<dbReference type="InterPro" id="IPR015198">
    <property type="entry name" value="Phage_T4_MotA_Tscrpt_reg_N"/>
</dbReference>
<dbReference type="SUPFAM" id="SSF46785">
    <property type="entry name" value="Winged helix' DNA-binding domain"/>
    <property type="match status" value="1"/>
</dbReference>
<organism evidence="3 4">
    <name type="scientific">Klebsiella phage vB_KpnM_Potts1</name>
    <dbReference type="NCBI Taxonomy" id="2591366"/>
    <lineage>
        <taxon>Viruses</taxon>
        <taxon>Duplodnaviria</taxon>
        <taxon>Heunggongvirae</taxon>
        <taxon>Uroviricota</taxon>
        <taxon>Caudoviricetes</taxon>
        <taxon>Marfavirus</taxon>
        <taxon>Marfavirus F48</taxon>
    </lineage>
</organism>
<feature type="domain" description="Bacteriophage T4 MotA transcription regulator N-terminal" evidence="1">
    <location>
        <begin position="8"/>
        <end position="102"/>
    </location>
</feature>
<dbReference type="Gene3D" id="3.90.1150.20">
    <property type="entry name" value="Transcription regulator MotA, C-terminal domain"/>
    <property type="match status" value="1"/>
</dbReference>
<evidence type="ECO:0000259" key="2">
    <source>
        <dbReference type="Pfam" id="PF09158"/>
    </source>
</evidence>
<feature type="domain" description="Transcription regulator MotA C-terminal" evidence="2">
    <location>
        <begin position="133"/>
        <end position="213"/>
    </location>
</feature>
<evidence type="ECO:0000313" key="4">
    <source>
        <dbReference type="Proteomes" id="UP000323544"/>
    </source>
</evidence>
<dbReference type="InterPro" id="IPR036388">
    <property type="entry name" value="WH-like_DNA-bd_sf"/>
</dbReference>
<gene>
    <name evidence="3" type="ORF">POTTS_150</name>
</gene>
<protein>
    <submittedName>
        <fullName evidence="3">Putative transcriptional regulator of middle promoters</fullName>
    </submittedName>
</protein>